<dbReference type="Proteomes" id="UP000078561">
    <property type="component" value="Unassembled WGS sequence"/>
</dbReference>
<feature type="transmembrane region" description="Helical" evidence="2">
    <location>
        <begin position="176"/>
        <end position="197"/>
    </location>
</feature>
<sequence length="261" mass="28898">MPIPILVDCTWPCPGGNDHACVLNETALSCQPKQNSQWIWSDPQLSPQYDGEPARLHQPCITIPLHHLPRAKLTNTTATTTVNWPPNDPAHPMDRYLSDCNESTFCEEGSCVPKRSSGSPCVSTHQCQDGLCHEEACQSLPTPPPTQHQKKEPENKNGGEGDNPWSTQPAFTTPHIVGVVVAVVVLLSAIAIFFYCYRRRKQRVTTDQKSQTEEDLPIEAPSLILPMSHLPTPSVQQQQLQFQLQRHHPPSSPSGPPPYSP</sequence>
<accession>A0A168M5I6</accession>
<dbReference type="AlphaFoldDB" id="A0A168M5I6"/>
<evidence type="ECO:0000256" key="2">
    <source>
        <dbReference type="SAM" id="Phobius"/>
    </source>
</evidence>
<name>A0A168M5I6_ABSGL</name>
<feature type="region of interest" description="Disordered" evidence="1">
    <location>
        <begin position="224"/>
        <end position="261"/>
    </location>
</feature>
<dbReference type="OrthoDB" id="2282235at2759"/>
<evidence type="ECO:0000256" key="1">
    <source>
        <dbReference type="SAM" id="MobiDB-lite"/>
    </source>
</evidence>
<feature type="region of interest" description="Disordered" evidence="1">
    <location>
        <begin position="138"/>
        <end position="168"/>
    </location>
</feature>
<dbReference type="EMBL" id="LT552047">
    <property type="protein sequence ID" value="SAL97985.1"/>
    <property type="molecule type" value="Genomic_DNA"/>
</dbReference>
<proteinExistence type="predicted"/>
<keyword evidence="2" id="KW-1133">Transmembrane helix</keyword>
<gene>
    <name evidence="3" type="primary">ABSGL_03512.1 scaffold 4609</name>
</gene>
<evidence type="ECO:0000313" key="3">
    <source>
        <dbReference type="EMBL" id="SAL97985.1"/>
    </source>
</evidence>
<keyword evidence="2" id="KW-0472">Membrane</keyword>
<keyword evidence="4" id="KW-1185">Reference proteome</keyword>
<protein>
    <submittedName>
        <fullName evidence="3">Uncharacterized protein</fullName>
    </submittedName>
</protein>
<dbReference type="InParanoid" id="A0A168M5I6"/>
<organism evidence="3">
    <name type="scientific">Absidia glauca</name>
    <name type="common">Pin mould</name>
    <dbReference type="NCBI Taxonomy" id="4829"/>
    <lineage>
        <taxon>Eukaryota</taxon>
        <taxon>Fungi</taxon>
        <taxon>Fungi incertae sedis</taxon>
        <taxon>Mucoromycota</taxon>
        <taxon>Mucoromycotina</taxon>
        <taxon>Mucoromycetes</taxon>
        <taxon>Mucorales</taxon>
        <taxon>Cunninghamellaceae</taxon>
        <taxon>Absidia</taxon>
    </lineage>
</organism>
<feature type="compositionally biased region" description="Basic and acidic residues" evidence="1">
    <location>
        <begin position="149"/>
        <end position="159"/>
    </location>
</feature>
<feature type="compositionally biased region" description="Pro residues" evidence="1">
    <location>
        <begin position="250"/>
        <end position="261"/>
    </location>
</feature>
<reference evidence="3" key="1">
    <citation type="submission" date="2016-04" db="EMBL/GenBank/DDBJ databases">
        <authorList>
            <person name="Evans L.H."/>
            <person name="Alamgir A."/>
            <person name="Owens N."/>
            <person name="Weber N.D."/>
            <person name="Virtaneva K."/>
            <person name="Barbian K."/>
            <person name="Babar A."/>
            <person name="Rosenke K."/>
        </authorList>
    </citation>
    <scope>NUCLEOTIDE SEQUENCE [LARGE SCALE GENOMIC DNA]</scope>
    <source>
        <strain evidence="3">CBS 101.48</strain>
    </source>
</reference>
<evidence type="ECO:0000313" key="4">
    <source>
        <dbReference type="Proteomes" id="UP000078561"/>
    </source>
</evidence>
<keyword evidence="2" id="KW-0812">Transmembrane</keyword>